<comment type="caution">
    <text evidence="2">The sequence shown here is derived from an EMBL/GenBank/DDBJ whole genome shotgun (WGS) entry which is preliminary data.</text>
</comment>
<protein>
    <submittedName>
        <fullName evidence="2">Uroporphyrinogen decarboxylase family protein</fullName>
    </submittedName>
</protein>
<gene>
    <name evidence="2" type="ORF">WMQ36_17165</name>
</gene>
<name>A0ABV1D8J9_9FIRM</name>
<dbReference type="Pfam" id="PF01208">
    <property type="entry name" value="URO-D"/>
    <property type="match status" value="1"/>
</dbReference>
<organism evidence="2 3">
    <name type="scientific">Enterocloster hominis</name>
    <name type="common">ex Hitch et al. 2024</name>
    <dbReference type="NCBI Taxonomy" id="1917870"/>
    <lineage>
        <taxon>Bacteria</taxon>
        <taxon>Bacillati</taxon>
        <taxon>Bacillota</taxon>
        <taxon>Clostridia</taxon>
        <taxon>Lachnospirales</taxon>
        <taxon>Lachnospiraceae</taxon>
        <taxon>Enterocloster</taxon>
    </lineage>
</organism>
<dbReference type="InterPro" id="IPR000257">
    <property type="entry name" value="Uroporphyrinogen_deCOase"/>
</dbReference>
<dbReference type="InterPro" id="IPR038071">
    <property type="entry name" value="UROD/MetE-like_sf"/>
</dbReference>
<dbReference type="PANTHER" id="PTHR47099:SF1">
    <property type="entry name" value="METHYLCOBAMIDE:COM METHYLTRANSFERASE MTBA"/>
    <property type="match status" value="1"/>
</dbReference>
<dbReference type="InterPro" id="IPR052024">
    <property type="entry name" value="Methanogen_methyltrans"/>
</dbReference>
<sequence>MTREERVRAAVEGREPDRVPVSVWMHISDKDQDSRSLAEAMVEFNEKYDYDFIKMMPFGAYTIPDWGAKLDIYCDKYKEVEIAASGISSIEDYRYIEPLPAIYGTWGKVLQLSQWMERLVKPGTPYIQTIFSPATTLKKLAGNRMLQDMLENPDLVHQALDAITQTTINFVKANIEAGVSGFFFASQCASYDLMGDTMFAEFCKPYDLRVINSYKDVTWFNVLHVHGSNIRFDEMSRYPCNVLNWHDRQNGPSLKEARAKCSKAFLGGLYEGPAIVGSSLEYDSIMSRPGTTPDMIKKHIREAIDMVDGKGLLVGPGCVADPRSPEENLRAVREAVEL</sequence>
<feature type="domain" description="Uroporphyrinogen decarboxylase (URO-D)" evidence="1">
    <location>
        <begin position="4"/>
        <end position="337"/>
    </location>
</feature>
<dbReference type="Gene3D" id="3.20.20.210">
    <property type="match status" value="1"/>
</dbReference>
<dbReference type="EMBL" id="JBBMFM010000072">
    <property type="protein sequence ID" value="MEQ2426703.1"/>
    <property type="molecule type" value="Genomic_DNA"/>
</dbReference>
<proteinExistence type="predicted"/>
<accession>A0ABV1D8J9</accession>
<dbReference type="PANTHER" id="PTHR47099">
    <property type="entry name" value="METHYLCOBAMIDE:COM METHYLTRANSFERASE MTBA"/>
    <property type="match status" value="1"/>
</dbReference>
<evidence type="ECO:0000313" key="2">
    <source>
        <dbReference type="EMBL" id="MEQ2426703.1"/>
    </source>
</evidence>
<evidence type="ECO:0000313" key="3">
    <source>
        <dbReference type="Proteomes" id="UP001454086"/>
    </source>
</evidence>
<dbReference type="RefSeq" id="WP_025485583.1">
    <property type="nucleotide sequence ID" value="NZ_JBBMFM010000072.1"/>
</dbReference>
<dbReference type="SUPFAM" id="SSF51726">
    <property type="entry name" value="UROD/MetE-like"/>
    <property type="match status" value="1"/>
</dbReference>
<keyword evidence="3" id="KW-1185">Reference proteome</keyword>
<evidence type="ECO:0000259" key="1">
    <source>
        <dbReference type="Pfam" id="PF01208"/>
    </source>
</evidence>
<reference evidence="2 3" key="1">
    <citation type="submission" date="2024-03" db="EMBL/GenBank/DDBJ databases">
        <title>Human intestinal bacterial collection.</title>
        <authorList>
            <person name="Pauvert C."/>
            <person name="Hitch T.C.A."/>
            <person name="Clavel T."/>
        </authorList>
    </citation>
    <scope>NUCLEOTIDE SEQUENCE [LARGE SCALE GENOMIC DNA]</scope>
    <source>
        <strain evidence="2 3">CLA-SR-H021</strain>
    </source>
</reference>
<dbReference type="Proteomes" id="UP001454086">
    <property type="component" value="Unassembled WGS sequence"/>
</dbReference>